<reference evidence="2" key="1">
    <citation type="journal article" date="2020" name="Stud. Mycol.">
        <title>101 Dothideomycetes genomes: a test case for predicting lifestyles and emergence of pathogens.</title>
        <authorList>
            <person name="Haridas S."/>
            <person name="Albert R."/>
            <person name="Binder M."/>
            <person name="Bloem J."/>
            <person name="Labutti K."/>
            <person name="Salamov A."/>
            <person name="Andreopoulos B."/>
            <person name="Baker S."/>
            <person name="Barry K."/>
            <person name="Bills G."/>
            <person name="Bluhm B."/>
            <person name="Cannon C."/>
            <person name="Castanera R."/>
            <person name="Culley D."/>
            <person name="Daum C."/>
            <person name="Ezra D."/>
            <person name="Gonzalez J."/>
            <person name="Henrissat B."/>
            <person name="Kuo A."/>
            <person name="Liang C."/>
            <person name="Lipzen A."/>
            <person name="Lutzoni F."/>
            <person name="Magnuson J."/>
            <person name="Mondo S."/>
            <person name="Nolan M."/>
            <person name="Ohm R."/>
            <person name="Pangilinan J."/>
            <person name="Park H.-J."/>
            <person name="Ramirez L."/>
            <person name="Alfaro M."/>
            <person name="Sun H."/>
            <person name="Tritt A."/>
            <person name="Yoshinaga Y."/>
            <person name="Zwiers L.-H."/>
            <person name="Turgeon B."/>
            <person name="Goodwin S."/>
            <person name="Spatafora J."/>
            <person name="Crous P."/>
            <person name="Grigoriev I."/>
        </authorList>
    </citation>
    <scope>NUCLEOTIDE SEQUENCE</scope>
    <source>
        <strain evidence="2">CBS 121167</strain>
    </source>
</reference>
<evidence type="ECO:0000313" key="2">
    <source>
        <dbReference type="EMBL" id="KAF2144571.1"/>
    </source>
</evidence>
<protein>
    <submittedName>
        <fullName evidence="2">Uncharacterized protein</fullName>
    </submittedName>
</protein>
<dbReference type="AlphaFoldDB" id="A0A6A6BPS8"/>
<dbReference type="GeneID" id="54292941"/>
<feature type="transmembrane region" description="Helical" evidence="1">
    <location>
        <begin position="76"/>
        <end position="100"/>
    </location>
</feature>
<dbReference type="EMBL" id="ML995479">
    <property type="protein sequence ID" value="KAF2144571.1"/>
    <property type="molecule type" value="Genomic_DNA"/>
</dbReference>
<organism evidence="2 3">
    <name type="scientific">Aplosporella prunicola CBS 121167</name>
    <dbReference type="NCBI Taxonomy" id="1176127"/>
    <lineage>
        <taxon>Eukaryota</taxon>
        <taxon>Fungi</taxon>
        <taxon>Dikarya</taxon>
        <taxon>Ascomycota</taxon>
        <taxon>Pezizomycotina</taxon>
        <taxon>Dothideomycetes</taxon>
        <taxon>Dothideomycetes incertae sedis</taxon>
        <taxon>Botryosphaeriales</taxon>
        <taxon>Aplosporellaceae</taxon>
        <taxon>Aplosporella</taxon>
    </lineage>
</organism>
<keyword evidence="1" id="KW-1133">Transmembrane helix</keyword>
<name>A0A6A6BPS8_9PEZI</name>
<keyword evidence="3" id="KW-1185">Reference proteome</keyword>
<evidence type="ECO:0000313" key="3">
    <source>
        <dbReference type="Proteomes" id="UP000799438"/>
    </source>
</evidence>
<dbReference type="RefSeq" id="XP_033400283.1">
    <property type="nucleotide sequence ID" value="XM_033535447.1"/>
</dbReference>
<accession>A0A6A6BPS8</accession>
<proteinExistence type="predicted"/>
<dbReference type="Proteomes" id="UP000799438">
    <property type="component" value="Unassembled WGS sequence"/>
</dbReference>
<gene>
    <name evidence="2" type="ORF">K452DRAFT_143789</name>
</gene>
<keyword evidence="1" id="KW-0472">Membrane</keyword>
<sequence>MHSVAISSTWVIRFLGPSVCRNPSTTLVSSFYSSSLFFSSPLPFLNFELFEGVLFMEGVLFAFFNTVSGDVHTPDFCTGIHPVCLTVSIGVLIMLCLLYIRPQWLRRT</sequence>
<keyword evidence="1" id="KW-0812">Transmembrane</keyword>
<evidence type="ECO:0000256" key="1">
    <source>
        <dbReference type="SAM" id="Phobius"/>
    </source>
</evidence>
<feature type="transmembrane region" description="Helical" evidence="1">
    <location>
        <begin position="44"/>
        <end position="64"/>
    </location>
</feature>